<sequence>MLLDEHNCTINYVKRRSIQGRGWCWPPPWRSPAPSSFSPSACRSLFRFDQFQPPPPLPRSCISSDGKKREKKKKKVQFAEDVVDPVGNSEDFRKQHSNCNRNIDDLPSKPRERGGGVRDMPANRVALYNGMLRDRLVHRSLAYSY</sequence>
<dbReference type="EMBL" id="BJWL01000013">
    <property type="protein sequence ID" value="GFY99743.1"/>
    <property type="molecule type" value="Genomic_DNA"/>
</dbReference>
<evidence type="ECO:0000313" key="3">
    <source>
        <dbReference type="Proteomes" id="UP000585474"/>
    </source>
</evidence>
<name>A0A7J0FMD4_9ERIC</name>
<dbReference type="AlphaFoldDB" id="A0A7J0FMD4"/>
<gene>
    <name evidence="2" type="ORF">Acr_13g0011430</name>
</gene>
<keyword evidence="3" id="KW-1185">Reference proteome</keyword>
<proteinExistence type="predicted"/>
<feature type="compositionally biased region" description="Basic and acidic residues" evidence="1">
    <location>
        <begin position="102"/>
        <end position="116"/>
    </location>
</feature>
<protein>
    <submittedName>
        <fullName evidence="2">Uncharacterized protein</fullName>
    </submittedName>
</protein>
<evidence type="ECO:0000313" key="2">
    <source>
        <dbReference type="EMBL" id="GFY99743.1"/>
    </source>
</evidence>
<evidence type="ECO:0000256" key="1">
    <source>
        <dbReference type="SAM" id="MobiDB-lite"/>
    </source>
</evidence>
<reference evidence="2 3" key="1">
    <citation type="submission" date="2019-07" db="EMBL/GenBank/DDBJ databases">
        <title>De Novo Assembly of kiwifruit Actinidia rufa.</title>
        <authorList>
            <person name="Sugita-Konishi S."/>
            <person name="Sato K."/>
            <person name="Mori E."/>
            <person name="Abe Y."/>
            <person name="Kisaki G."/>
            <person name="Hamano K."/>
            <person name="Suezawa K."/>
            <person name="Otani M."/>
            <person name="Fukuda T."/>
            <person name="Manabe T."/>
            <person name="Gomi K."/>
            <person name="Tabuchi M."/>
            <person name="Akimitsu K."/>
            <person name="Kataoka I."/>
        </authorList>
    </citation>
    <scope>NUCLEOTIDE SEQUENCE [LARGE SCALE GENOMIC DNA]</scope>
    <source>
        <strain evidence="3">cv. Fuchu</strain>
    </source>
</reference>
<dbReference type="OrthoDB" id="695890at2759"/>
<comment type="caution">
    <text evidence="2">The sequence shown here is derived from an EMBL/GenBank/DDBJ whole genome shotgun (WGS) entry which is preliminary data.</text>
</comment>
<accession>A0A7J0FMD4</accession>
<dbReference type="PANTHER" id="PTHR33564">
    <property type="entry name" value="TRANSMEMBRANE PROTEIN"/>
    <property type="match status" value="1"/>
</dbReference>
<dbReference type="PANTHER" id="PTHR33564:SF11">
    <property type="entry name" value="OS06G0604600 PROTEIN"/>
    <property type="match status" value="1"/>
</dbReference>
<feature type="region of interest" description="Disordered" evidence="1">
    <location>
        <begin position="48"/>
        <end position="118"/>
    </location>
</feature>
<organism evidence="2 3">
    <name type="scientific">Actinidia rufa</name>
    <dbReference type="NCBI Taxonomy" id="165716"/>
    <lineage>
        <taxon>Eukaryota</taxon>
        <taxon>Viridiplantae</taxon>
        <taxon>Streptophyta</taxon>
        <taxon>Embryophyta</taxon>
        <taxon>Tracheophyta</taxon>
        <taxon>Spermatophyta</taxon>
        <taxon>Magnoliopsida</taxon>
        <taxon>eudicotyledons</taxon>
        <taxon>Gunneridae</taxon>
        <taxon>Pentapetalae</taxon>
        <taxon>asterids</taxon>
        <taxon>Ericales</taxon>
        <taxon>Actinidiaceae</taxon>
        <taxon>Actinidia</taxon>
    </lineage>
</organism>
<dbReference type="Proteomes" id="UP000585474">
    <property type="component" value="Unassembled WGS sequence"/>
</dbReference>